<reference evidence="1" key="1">
    <citation type="submission" date="2009-10" db="EMBL/GenBank/DDBJ databases">
        <title>Complete sequence of Fibrobacter succinogenes subsp. succinogenes S85.</title>
        <authorList>
            <consortium name="US DOE Joint Genome Institute"/>
            <person name="Lucas S."/>
            <person name="Copeland A."/>
            <person name="Lapidus A."/>
            <person name="Glavina del Rio T."/>
            <person name="Tice H."/>
            <person name="Bruce D."/>
            <person name="Goodwin L."/>
            <person name="Pitluck S."/>
            <person name="Chertkov O."/>
            <person name="Detter J.C."/>
            <person name="Han C."/>
            <person name="Tapia R."/>
            <person name="Larimer F."/>
            <person name="Land M."/>
            <person name="Hauser L."/>
            <person name="Kyrpides N."/>
            <person name="Mikhailova N."/>
            <person name="Weimer P.J."/>
            <person name="Stevenson D.M."/>
            <person name="Boyum J."/>
            <person name="Brumm P.I."/>
            <person name="Mead D."/>
        </authorList>
    </citation>
    <scope>NUCLEOTIDE SEQUENCE [LARGE SCALE GENOMIC DNA]</scope>
    <source>
        <strain evidence="1">S85</strain>
    </source>
</reference>
<evidence type="ECO:0000313" key="2">
    <source>
        <dbReference type="Proteomes" id="UP000001497"/>
    </source>
</evidence>
<accession>A0ABN3Z1H2</accession>
<name>A0ABN3Z1H2_FIBSS</name>
<proteinExistence type="predicted"/>
<dbReference type="SUPFAM" id="SSF56925">
    <property type="entry name" value="OMPA-like"/>
    <property type="match status" value="1"/>
</dbReference>
<keyword evidence="2" id="KW-1185">Reference proteome</keyword>
<evidence type="ECO:0000313" key="1">
    <source>
        <dbReference type="EMBL" id="ACX76686.1"/>
    </source>
</evidence>
<dbReference type="Proteomes" id="UP000001497">
    <property type="component" value="Chromosome"/>
</dbReference>
<organism evidence="1 2">
    <name type="scientific">Fibrobacter succinogenes (strain ATCC 19169 / S85)</name>
    <dbReference type="NCBI Taxonomy" id="59374"/>
    <lineage>
        <taxon>Bacteria</taxon>
        <taxon>Pseudomonadati</taxon>
        <taxon>Fibrobacterota</taxon>
        <taxon>Fibrobacteria</taxon>
        <taxon>Fibrobacterales</taxon>
        <taxon>Fibrobacteraceae</taxon>
        <taxon>Fibrobacter</taxon>
    </lineage>
</organism>
<protein>
    <submittedName>
        <fullName evidence="1">Uncharacterized protein</fullName>
    </submittedName>
</protein>
<sequence length="365" mass="42975">MNLFVHDYEETKSIDSLSLVEKFSESEMLRQEFDQVKYLRNAMRKALQDDNLVRLKKLVDVAESYEKTSTYFIIHDSEKLLLKYFLGDFESLSDVQFVSRYNARPDYVYDTFHKTFKEKLKAEIESGILDEKLKSVENESDRIFICIVLKGFFKYKYDVPSLIEEHKLQLKKREQLEYLVDAYWDKKEVDPLKSYTFFLGGSYVAFLGDISDKVKNGFGFYGGTNWYWNNVSFEGQINAHFNDVRSSDTLHFSNLGWNLNVGYYFRDISLLCYLTTGVEADFYGENKSNDDKNRSSMDSYQVYPVYGAGILYDMFYLRFRSGIKNIWGDHTVNASGFRFYMSIEFSIPVLTMKPVEFVYPDTMER</sequence>
<dbReference type="InterPro" id="IPR011250">
    <property type="entry name" value="OMP/PagP_B-barrel"/>
</dbReference>
<dbReference type="EMBL" id="CP001792">
    <property type="protein sequence ID" value="ACX76686.1"/>
    <property type="molecule type" value="Genomic_DNA"/>
</dbReference>
<gene>
    <name evidence="1" type="ordered locus">Fisuc_3106</name>
</gene>